<feature type="compositionally biased region" description="Basic and acidic residues" evidence="1">
    <location>
        <begin position="156"/>
        <end position="168"/>
    </location>
</feature>
<evidence type="ECO:0000313" key="2">
    <source>
        <dbReference type="EMBL" id="KAH9493521.1"/>
    </source>
</evidence>
<accession>A0A922HH98</accession>
<evidence type="ECO:0000256" key="1">
    <source>
        <dbReference type="SAM" id="MobiDB-lite"/>
    </source>
</evidence>
<reference evidence="2" key="2">
    <citation type="journal article" date="2022" name="Res Sq">
        <title>Comparative Genomics Reveals Insights into the Divergent Evolution of Astigmatic Mites and Household Pest Adaptations.</title>
        <authorList>
            <person name="Xiong Q."/>
            <person name="Wan A.T.-Y."/>
            <person name="Liu X.-Y."/>
            <person name="Fung C.S.-H."/>
            <person name="Xiao X."/>
            <person name="Malainual N."/>
            <person name="Hou J."/>
            <person name="Wang L."/>
            <person name="Wang M."/>
            <person name="Yang K."/>
            <person name="Cui Y."/>
            <person name="Leung E."/>
            <person name="Nong W."/>
            <person name="Shin S.-K."/>
            <person name="Au S."/>
            <person name="Jeong K.Y."/>
            <person name="Chew F.T."/>
            <person name="Hui J."/>
            <person name="Leung T.F."/>
            <person name="Tungtrongchitr A."/>
            <person name="Zhong N."/>
            <person name="Liu Z."/>
            <person name="Tsui S."/>
        </authorList>
    </citation>
    <scope>NUCLEOTIDE SEQUENCE</scope>
    <source>
        <strain evidence="2">Derf</strain>
        <tissue evidence="2">Whole organism</tissue>
    </source>
</reference>
<feature type="region of interest" description="Disordered" evidence="1">
    <location>
        <begin position="86"/>
        <end position="187"/>
    </location>
</feature>
<reference evidence="2" key="1">
    <citation type="submission" date="2013-05" db="EMBL/GenBank/DDBJ databases">
        <authorList>
            <person name="Yim A.K.Y."/>
            <person name="Chan T.F."/>
            <person name="Ji K.M."/>
            <person name="Liu X.Y."/>
            <person name="Zhou J.W."/>
            <person name="Li R.Q."/>
            <person name="Yang K.Y."/>
            <person name="Li J."/>
            <person name="Li M."/>
            <person name="Law P.T.W."/>
            <person name="Wu Y.L."/>
            <person name="Cai Z.L."/>
            <person name="Qin H."/>
            <person name="Bao Y."/>
            <person name="Leung R.K.K."/>
            <person name="Ng P.K.S."/>
            <person name="Zou J."/>
            <person name="Zhong X.J."/>
            <person name="Ran P.X."/>
            <person name="Zhong N.S."/>
            <person name="Liu Z.G."/>
            <person name="Tsui S.K.W."/>
        </authorList>
    </citation>
    <scope>NUCLEOTIDE SEQUENCE</scope>
    <source>
        <strain evidence="2">Derf</strain>
        <tissue evidence="2">Whole organism</tissue>
    </source>
</reference>
<dbReference type="AlphaFoldDB" id="A0A922HH98"/>
<protein>
    <submittedName>
        <fullName evidence="2">Uncharacterized protein</fullName>
    </submittedName>
</protein>
<dbReference type="Proteomes" id="UP000790347">
    <property type="component" value="Unassembled WGS sequence"/>
</dbReference>
<sequence>MYNREDATDVFELPINTCLHNVNHMATSRDCPVMLRIMKNSLNQINYAMDKYQHLQSINPSRVSGNSVPIVLALIVLNDNTYRDTTNRSIRQAPRGEKMKWTAPRQPPNRTRPTEPNRTERTEPNQPNKRTKTNRTEPEPNQPKPNRTNRPNPNRTETDRPNRTERTQPKPNQPNRTKPNRTEPNPT</sequence>
<comment type="caution">
    <text evidence="2">The sequence shown here is derived from an EMBL/GenBank/DDBJ whole genome shotgun (WGS) entry which is preliminary data.</text>
</comment>
<proteinExistence type="predicted"/>
<name>A0A922HH98_DERFA</name>
<feature type="compositionally biased region" description="Polar residues" evidence="1">
    <location>
        <begin position="169"/>
        <end position="187"/>
    </location>
</feature>
<dbReference type="EMBL" id="ASGP02000008">
    <property type="protein sequence ID" value="KAH9493521.1"/>
    <property type="molecule type" value="Genomic_DNA"/>
</dbReference>
<organism evidence="2 3">
    <name type="scientific">Dermatophagoides farinae</name>
    <name type="common">American house dust mite</name>
    <dbReference type="NCBI Taxonomy" id="6954"/>
    <lineage>
        <taxon>Eukaryota</taxon>
        <taxon>Metazoa</taxon>
        <taxon>Ecdysozoa</taxon>
        <taxon>Arthropoda</taxon>
        <taxon>Chelicerata</taxon>
        <taxon>Arachnida</taxon>
        <taxon>Acari</taxon>
        <taxon>Acariformes</taxon>
        <taxon>Sarcoptiformes</taxon>
        <taxon>Astigmata</taxon>
        <taxon>Psoroptidia</taxon>
        <taxon>Analgoidea</taxon>
        <taxon>Pyroglyphidae</taxon>
        <taxon>Dermatophagoidinae</taxon>
        <taxon>Dermatophagoides</taxon>
    </lineage>
</organism>
<feature type="compositionally biased region" description="Basic and acidic residues" evidence="1">
    <location>
        <begin position="112"/>
        <end position="123"/>
    </location>
</feature>
<evidence type="ECO:0000313" key="3">
    <source>
        <dbReference type="Proteomes" id="UP000790347"/>
    </source>
</evidence>
<gene>
    <name evidence="2" type="ORF">DERF_014262</name>
</gene>
<keyword evidence="3" id="KW-1185">Reference proteome</keyword>
<feature type="compositionally biased region" description="Low complexity" evidence="1">
    <location>
        <begin position="144"/>
        <end position="155"/>
    </location>
</feature>